<dbReference type="AlphaFoldDB" id="A0A2T3NEY5"/>
<reference evidence="4 5" key="1">
    <citation type="submission" date="2018-01" db="EMBL/GenBank/DDBJ databases">
        <title>Whole genome sequencing of Histamine producing bacteria.</title>
        <authorList>
            <person name="Butler K."/>
        </authorList>
    </citation>
    <scope>NUCLEOTIDE SEQUENCE [LARGE SCALE GENOMIC DNA]</scope>
    <source>
        <strain evidence="4 5">DSM 100436</strain>
    </source>
</reference>
<dbReference type="EMBL" id="PYMA01000020">
    <property type="protein sequence ID" value="PSW13104.1"/>
    <property type="molecule type" value="Genomic_DNA"/>
</dbReference>
<comment type="caution">
    <text evidence="4">The sequence shown here is derived from an EMBL/GenBank/DDBJ whole genome shotgun (WGS) entry which is preliminary data.</text>
</comment>
<evidence type="ECO:0000259" key="3">
    <source>
        <dbReference type="Pfam" id="PF13511"/>
    </source>
</evidence>
<proteinExistence type="predicted"/>
<dbReference type="Proteomes" id="UP000241771">
    <property type="component" value="Unassembled WGS sequence"/>
</dbReference>
<name>A0A2T3NEY5_9GAMM</name>
<sequence>MNCVCKLTLATLLAFTTTSQADTIYTWEDEDGTVHFSDRPQPGAAELKLNVPEPAPPAQTTTHGAGPASATAPIPDDVPPPATIKLITPRDQLTIRSNEGIIRVRTEANRKMNKGHSVRLLLDGKPYGRPQTQLHWQLTNIDRGSHTLQSQLLKYGKVIASSEQVTVFLHRATTKSRNAPAPMPK</sequence>
<keyword evidence="2" id="KW-0732">Signal</keyword>
<evidence type="ECO:0000256" key="2">
    <source>
        <dbReference type="SAM" id="SignalP"/>
    </source>
</evidence>
<gene>
    <name evidence="4" type="ORF">C9I98_22680</name>
</gene>
<evidence type="ECO:0000256" key="1">
    <source>
        <dbReference type="SAM" id="MobiDB-lite"/>
    </source>
</evidence>
<feature type="domain" description="DUF4124" evidence="3">
    <location>
        <begin position="12"/>
        <end position="59"/>
    </location>
</feature>
<dbReference type="Pfam" id="PF13511">
    <property type="entry name" value="DUF4124"/>
    <property type="match status" value="1"/>
</dbReference>
<protein>
    <recommendedName>
        <fullName evidence="3">DUF4124 domain-containing protein</fullName>
    </recommendedName>
</protein>
<evidence type="ECO:0000313" key="5">
    <source>
        <dbReference type="Proteomes" id="UP000241771"/>
    </source>
</evidence>
<feature type="region of interest" description="Disordered" evidence="1">
    <location>
        <begin position="33"/>
        <end position="80"/>
    </location>
</feature>
<keyword evidence="5" id="KW-1185">Reference proteome</keyword>
<evidence type="ECO:0000313" key="4">
    <source>
        <dbReference type="EMBL" id="PSW13104.1"/>
    </source>
</evidence>
<feature type="signal peptide" evidence="2">
    <location>
        <begin position="1"/>
        <end position="21"/>
    </location>
</feature>
<feature type="chain" id="PRO_5015773041" description="DUF4124 domain-containing protein" evidence="2">
    <location>
        <begin position="22"/>
        <end position="185"/>
    </location>
</feature>
<dbReference type="InterPro" id="IPR025392">
    <property type="entry name" value="DUF4124"/>
</dbReference>
<dbReference type="RefSeq" id="WP_107272516.1">
    <property type="nucleotide sequence ID" value="NZ_PYMA01000020.1"/>
</dbReference>
<organism evidence="4 5">
    <name type="scientific">Photobacterium sanctipauli</name>
    <dbReference type="NCBI Taxonomy" id="1342794"/>
    <lineage>
        <taxon>Bacteria</taxon>
        <taxon>Pseudomonadati</taxon>
        <taxon>Pseudomonadota</taxon>
        <taxon>Gammaproteobacteria</taxon>
        <taxon>Vibrionales</taxon>
        <taxon>Vibrionaceae</taxon>
        <taxon>Photobacterium</taxon>
    </lineage>
</organism>
<accession>A0A2T3NEY5</accession>